<keyword evidence="6" id="KW-0732">Signal</keyword>
<name>A0A0D2B4S3_9EURO</name>
<keyword evidence="4 5" id="KW-0408">Iron</keyword>
<evidence type="ECO:0008006" key="9">
    <source>
        <dbReference type="Google" id="ProtNLM"/>
    </source>
</evidence>
<dbReference type="PRINTS" id="PR00463">
    <property type="entry name" value="EP450I"/>
</dbReference>
<dbReference type="VEuPathDB" id="FungiDB:PV07_04044"/>
<dbReference type="PANTHER" id="PTHR46300:SF9">
    <property type="entry name" value="P450, PUTATIVE-RELATED"/>
    <property type="match status" value="1"/>
</dbReference>
<dbReference type="InterPro" id="IPR050364">
    <property type="entry name" value="Cytochrome_P450_fung"/>
</dbReference>
<evidence type="ECO:0000256" key="4">
    <source>
        <dbReference type="ARBA" id="ARBA00023004"/>
    </source>
</evidence>
<dbReference type="GO" id="GO:0020037">
    <property type="term" value="F:heme binding"/>
    <property type="evidence" value="ECO:0007669"/>
    <property type="project" value="InterPro"/>
</dbReference>
<dbReference type="Pfam" id="PF00067">
    <property type="entry name" value="p450"/>
    <property type="match status" value="1"/>
</dbReference>
<keyword evidence="2 5" id="KW-0479">Metal-binding</keyword>
<dbReference type="InterPro" id="IPR001128">
    <property type="entry name" value="Cyt_P450"/>
</dbReference>
<dbReference type="OrthoDB" id="1055148at2759"/>
<dbReference type="Proteomes" id="UP000054466">
    <property type="component" value="Unassembled WGS sequence"/>
</dbReference>
<keyword evidence="8" id="KW-1185">Reference proteome</keyword>
<dbReference type="InterPro" id="IPR002401">
    <property type="entry name" value="Cyt_P450_E_grp-I"/>
</dbReference>
<evidence type="ECO:0000256" key="2">
    <source>
        <dbReference type="ARBA" id="ARBA00022723"/>
    </source>
</evidence>
<comment type="cofactor">
    <cofactor evidence="5">
        <name>heme</name>
        <dbReference type="ChEBI" id="CHEBI:30413"/>
    </cofactor>
</comment>
<keyword evidence="5" id="KW-0349">Heme</keyword>
<reference evidence="7 8" key="1">
    <citation type="submission" date="2015-01" db="EMBL/GenBank/DDBJ databases">
        <title>The Genome Sequence of Cladophialophora immunda CBS83496.</title>
        <authorList>
            <consortium name="The Broad Institute Genomics Platform"/>
            <person name="Cuomo C."/>
            <person name="de Hoog S."/>
            <person name="Gorbushina A."/>
            <person name="Stielow B."/>
            <person name="Teixiera M."/>
            <person name="Abouelleil A."/>
            <person name="Chapman S.B."/>
            <person name="Priest M."/>
            <person name="Young S.K."/>
            <person name="Wortman J."/>
            <person name="Nusbaum C."/>
            <person name="Birren B."/>
        </authorList>
    </citation>
    <scope>NUCLEOTIDE SEQUENCE [LARGE SCALE GENOMIC DNA]</scope>
    <source>
        <strain evidence="7 8">CBS 83496</strain>
    </source>
</reference>
<dbReference type="InterPro" id="IPR036396">
    <property type="entry name" value="Cyt_P450_sf"/>
</dbReference>
<dbReference type="EMBL" id="KN847041">
    <property type="protein sequence ID" value="KIW32507.1"/>
    <property type="molecule type" value="Genomic_DNA"/>
</dbReference>
<comment type="similarity">
    <text evidence="1">Belongs to the cytochrome P450 family.</text>
</comment>
<evidence type="ECO:0000313" key="7">
    <source>
        <dbReference type="EMBL" id="KIW32507.1"/>
    </source>
</evidence>
<dbReference type="Gene3D" id="1.10.630.10">
    <property type="entry name" value="Cytochrome P450"/>
    <property type="match status" value="1"/>
</dbReference>
<sequence length="518" mass="58552">MEYHPSLLLAVVVVAVLALKYFNQTDIPKIKGLPEIPGVPIFGSLLKLGDSHARACAQLVPKYGPVFQVRLGNRRVIFANSFQAVKDLWIGHHAAMISRPTFWTFHKAVSKNDVFTLGTSPWNDSVKVVRKMASTAINRRAVQTYLPLIDLECTTSLKEILDNSEHGDINPNGYFQRFSLNISLRLNYGFRIKGSVQDKMLNEVVDVERELGLLRGSAHCWQDYIPILRLWPRYRAHAKTLAARRDEYILSFLDELKRRMENGTDNPCITGNVLRDPEAKLTDGQLKTCCLTMVAAGLDTLPSNINLMIAYLGSPHGQEIQARAYEELTKTYPDGDGWHACKEAETCEYLVSFIKEMLRYWSTLNLAFTRETVKPIEYKGAVIPAGTPMFLNTYAANHDPTHFKDPESFIPERFMGQETVGGGIQQMAYGAGARQCEGAHLANRQLYIIFTRLFLGFRIYETSDLSARPILDPIECSMDKTGLVSIPRAFKVRFVPRSRPQLEKWIHESLVATESFDV</sequence>
<dbReference type="STRING" id="569365.A0A0D2B4S3"/>
<evidence type="ECO:0000256" key="6">
    <source>
        <dbReference type="SAM" id="SignalP"/>
    </source>
</evidence>
<organism evidence="7 8">
    <name type="scientific">Cladophialophora immunda</name>
    <dbReference type="NCBI Taxonomy" id="569365"/>
    <lineage>
        <taxon>Eukaryota</taxon>
        <taxon>Fungi</taxon>
        <taxon>Dikarya</taxon>
        <taxon>Ascomycota</taxon>
        <taxon>Pezizomycotina</taxon>
        <taxon>Eurotiomycetes</taxon>
        <taxon>Chaetothyriomycetidae</taxon>
        <taxon>Chaetothyriales</taxon>
        <taxon>Herpotrichiellaceae</taxon>
        <taxon>Cladophialophora</taxon>
    </lineage>
</organism>
<evidence type="ECO:0000256" key="5">
    <source>
        <dbReference type="PIRSR" id="PIRSR602401-1"/>
    </source>
</evidence>
<feature type="signal peptide" evidence="6">
    <location>
        <begin position="1"/>
        <end position="18"/>
    </location>
</feature>
<evidence type="ECO:0000256" key="1">
    <source>
        <dbReference type="ARBA" id="ARBA00010617"/>
    </source>
</evidence>
<dbReference type="PANTHER" id="PTHR46300">
    <property type="entry name" value="P450, PUTATIVE (EUROFUNG)-RELATED-RELATED"/>
    <property type="match status" value="1"/>
</dbReference>
<feature type="binding site" description="axial binding residue" evidence="5">
    <location>
        <position position="436"/>
    </location>
    <ligand>
        <name>heme</name>
        <dbReference type="ChEBI" id="CHEBI:30413"/>
    </ligand>
    <ligandPart>
        <name>Fe</name>
        <dbReference type="ChEBI" id="CHEBI:18248"/>
    </ligandPart>
</feature>
<feature type="chain" id="PRO_5002238791" description="Phenylacetate 2-hydroxylase" evidence="6">
    <location>
        <begin position="19"/>
        <end position="518"/>
    </location>
</feature>
<dbReference type="SUPFAM" id="SSF48264">
    <property type="entry name" value="Cytochrome P450"/>
    <property type="match status" value="1"/>
</dbReference>
<proteinExistence type="inferred from homology"/>
<dbReference type="GO" id="GO:0016705">
    <property type="term" value="F:oxidoreductase activity, acting on paired donors, with incorporation or reduction of molecular oxygen"/>
    <property type="evidence" value="ECO:0007669"/>
    <property type="project" value="InterPro"/>
</dbReference>
<protein>
    <recommendedName>
        <fullName evidence="9">Phenylacetate 2-hydroxylase</fullName>
    </recommendedName>
</protein>
<dbReference type="GO" id="GO:0005506">
    <property type="term" value="F:iron ion binding"/>
    <property type="evidence" value="ECO:0007669"/>
    <property type="project" value="InterPro"/>
</dbReference>
<dbReference type="GeneID" id="27343238"/>
<dbReference type="RefSeq" id="XP_016252723.1">
    <property type="nucleotide sequence ID" value="XM_016390821.1"/>
</dbReference>
<evidence type="ECO:0000313" key="8">
    <source>
        <dbReference type="Proteomes" id="UP000054466"/>
    </source>
</evidence>
<dbReference type="HOGENOM" id="CLU_001570_2_4_1"/>
<keyword evidence="3" id="KW-0560">Oxidoreductase</keyword>
<dbReference type="GO" id="GO:0004497">
    <property type="term" value="F:monooxygenase activity"/>
    <property type="evidence" value="ECO:0007669"/>
    <property type="project" value="InterPro"/>
</dbReference>
<accession>A0A0D2B4S3</accession>
<evidence type="ECO:0000256" key="3">
    <source>
        <dbReference type="ARBA" id="ARBA00023002"/>
    </source>
</evidence>
<dbReference type="AlphaFoldDB" id="A0A0D2B4S3"/>
<gene>
    <name evidence="7" type="ORF">PV07_04044</name>
</gene>